<evidence type="ECO:0000259" key="8">
    <source>
        <dbReference type="PROSITE" id="PS50110"/>
    </source>
</evidence>
<dbReference type="InterPro" id="IPR036388">
    <property type="entry name" value="WH-like_DNA-bd_sf"/>
</dbReference>
<evidence type="ECO:0000256" key="7">
    <source>
        <dbReference type="PROSITE-ProRule" id="PRU01091"/>
    </source>
</evidence>
<dbReference type="Pfam" id="PF00486">
    <property type="entry name" value="Trans_reg_C"/>
    <property type="match status" value="1"/>
</dbReference>
<dbReference type="GO" id="GO:0000976">
    <property type="term" value="F:transcription cis-regulatory region binding"/>
    <property type="evidence" value="ECO:0007669"/>
    <property type="project" value="TreeGrafter"/>
</dbReference>
<dbReference type="Gene3D" id="3.40.50.2300">
    <property type="match status" value="1"/>
</dbReference>
<keyword evidence="2" id="KW-0902">Two-component regulatory system</keyword>
<dbReference type="Gene3D" id="6.10.250.690">
    <property type="match status" value="1"/>
</dbReference>
<evidence type="ECO:0000256" key="6">
    <source>
        <dbReference type="PROSITE-ProRule" id="PRU00169"/>
    </source>
</evidence>
<dbReference type="Proteomes" id="UP000757890">
    <property type="component" value="Unassembled WGS sequence"/>
</dbReference>
<dbReference type="InterPro" id="IPR039420">
    <property type="entry name" value="WalR-like"/>
</dbReference>
<dbReference type="GO" id="GO:0032993">
    <property type="term" value="C:protein-DNA complex"/>
    <property type="evidence" value="ECO:0007669"/>
    <property type="project" value="TreeGrafter"/>
</dbReference>
<gene>
    <name evidence="10" type="ORF">HXL70_09025</name>
</gene>
<evidence type="ECO:0000256" key="3">
    <source>
        <dbReference type="ARBA" id="ARBA00023015"/>
    </source>
</evidence>
<dbReference type="Gene3D" id="1.10.10.10">
    <property type="entry name" value="Winged helix-like DNA-binding domain superfamily/Winged helix DNA-binding domain"/>
    <property type="match status" value="1"/>
</dbReference>
<dbReference type="InterPro" id="IPR001789">
    <property type="entry name" value="Sig_transdc_resp-reg_receiver"/>
</dbReference>
<keyword evidence="4 7" id="KW-0238">DNA-binding</keyword>
<dbReference type="SUPFAM" id="SSF46894">
    <property type="entry name" value="C-terminal effector domain of the bipartite response regulators"/>
    <property type="match status" value="1"/>
</dbReference>
<keyword evidence="5" id="KW-0804">Transcription</keyword>
<proteinExistence type="predicted"/>
<dbReference type="FunFam" id="3.40.50.2300:FF:000001">
    <property type="entry name" value="DNA-binding response regulator PhoB"/>
    <property type="match status" value="1"/>
</dbReference>
<dbReference type="InterPro" id="IPR011006">
    <property type="entry name" value="CheY-like_superfamily"/>
</dbReference>
<reference evidence="10" key="1">
    <citation type="submission" date="2020-04" db="EMBL/GenBank/DDBJ databases">
        <title>Deep metagenomics examines the oral microbiome during advanced dental caries in children, revealing novel taxa and co-occurrences with host molecules.</title>
        <authorList>
            <person name="Baker J.L."/>
            <person name="Morton J.T."/>
            <person name="Dinis M."/>
            <person name="Alvarez R."/>
            <person name="Tran N.C."/>
            <person name="Knight R."/>
            <person name="Edlund A."/>
        </authorList>
    </citation>
    <scope>NUCLEOTIDE SEQUENCE</scope>
    <source>
        <strain evidence="10">JCVI_32_bin.14</strain>
    </source>
</reference>
<dbReference type="SUPFAM" id="SSF52172">
    <property type="entry name" value="CheY-like"/>
    <property type="match status" value="1"/>
</dbReference>
<dbReference type="GO" id="GO:0006355">
    <property type="term" value="P:regulation of DNA-templated transcription"/>
    <property type="evidence" value="ECO:0007669"/>
    <property type="project" value="InterPro"/>
</dbReference>
<dbReference type="GO" id="GO:0005829">
    <property type="term" value="C:cytosol"/>
    <property type="evidence" value="ECO:0007669"/>
    <property type="project" value="TreeGrafter"/>
</dbReference>
<dbReference type="InterPro" id="IPR001867">
    <property type="entry name" value="OmpR/PhoB-type_DNA-bd"/>
</dbReference>
<evidence type="ECO:0000256" key="5">
    <source>
        <dbReference type="ARBA" id="ARBA00023163"/>
    </source>
</evidence>
<evidence type="ECO:0000256" key="1">
    <source>
        <dbReference type="ARBA" id="ARBA00022553"/>
    </source>
</evidence>
<dbReference type="EMBL" id="JABZMK010000112">
    <property type="protein sequence ID" value="MBF1130160.1"/>
    <property type="molecule type" value="Genomic_DNA"/>
</dbReference>
<comment type="caution">
    <text evidence="10">The sequence shown here is derived from an EMBL/GenBank/DDBJ whole genome shotgun (WGS) entry which is preliminary data.</text>
</comment>
<feature type="domain" description="Response regulatory" evidence="8">
    <location>
        <begin position="2"/>
        <end position="116"/>
    </location>
</feature>
<dbReference type="PANTHER" id="PTHR48111">
    <property type="entry name" value="REGULATOR OF RPOS"/>
    <property type="match status" value="1"/>
</dbReference>
<evidence type="ECO:0000313" key="11">
    <source>
        <dbReference type="Proteomes" id="UP000757890"/>
    </source>
</evidence>
<accession>A0A930B9T2</accession>
<sequence length="224" mass="25259">MKILIAEDEKAMSDALAAVLKHFGYEVDAVYDGLAATEKARENSYSCMILDIMMPKIDGIEALKRIRDSGDMTPVIMLTAKSEVEDRIMGLDAGADDYLAKPFAMGELLARIRSMTRRMGEFTPTKLKKGDVELDVAEQELSCTSSVRLSSKETKLLSYLMMNEGKTISTDELFRYVWSDETDMDIGIVWMYISYLREKIEAVHGNIRIAGEKNGDFRLQIISR</sequence>
<dbReference type="InterPro" id="IPR016032">
    <property type="entry name" value="Sig_transdc_resp-reg_C-effctor"/>
</dbReference>
<keyword evidence="1 6" id="KW-0597">Phosphoprotein</keyword>
<evidence type="ECO:0000313" key="10">
    <source>
        <dbReference type="EMBL" id="MBF1130160.1"/>
    </source>
</evidence>
<name>A0A930B9T2_9FIRM</name>
<dbReference type="SMART" id="SM00448">
    <property type="entry name" value="REC"/>
    <property type="match status" value="1"/>
</dbReference>
<dbReference type="GO" id="GO:0000156">
    <property type="term" value="F:phosphorelay response regulator activity"/>
    <property type="evidence" value="ECO:0007669"/>
    <property type="project" value="TreeGrafter"/>
</dbReference>
<dbReference type="PROSITE" id="PS50110">
    <property type="entry name" value="RESPONSE_REGULATORY"/>
    <property type="match status" value="1"/>
</dbReference>
<dbReference type="AlphaFoldDB" id="A0A930B9T2"/>
<feature type="domain" description="OmpR/PhoB-type" evidence="9">
    <location>
        <begin position="124"/>
        <end position="221"/>
    </location>
</feature>
<dbReference type="Pfam" id="PF00072">
    <property type="entry name" value="Response_reg"/>
    <property type="match status" value="1"/>
</dbReference>
<feature type="DNA-binding region" description="OmpR/PhoB-type" evidence="7">
    <location>
        <begin position="124"/>
        <end position="221"/>
    </location>
</feature>
<evidence type="ECO:0000256" key="2">
    <source>
        <dbReference type="ARBA" id="ARBA00023012"/>
    </source>
</evidence>
<organism evidence="10 11">
    <name type="scientific">Dialister invisus</name>
    <dbReference type="NCBI Taxonomy" id="218538"/>
    <lineage>
        <taxon>Bacteria</taxon>
        <taxon>Bacillati</taxon>
        <taxon>Bacillota</taxon>
        <taxon>Negativicutes</taxon>
        <taxon>Veillonellales</taxon>
        <taxon>Veillonellaceae</taxon>
        <taxon>Dialister</taxon>
    </lineage>
</organism>
<dbReference type="PANTHER" id="PTHR48111:SF22">
    <property type="entry name" value="REGULATOR OF RPOS"/>
    <property type="match status" value="1"/>
</dbReference>
<dbReference type="SMART" id="SM00862">
    <property type="entry name" value="Trans_reg_C"/>
    <property type="match status" value="1"/>
</dbReference>
<protein>
    <submittedName>
        <fullName evidence="10">Response regulator transcription factor</fullName>
    </submittedName>
</protein>
<dbReference type="CDD" id="cd00383">
    <property type="entry name" value="trans_reg_C"/>
    <property type="match status" value="1"/>
</dbReference>
<evidence type="ECO:0000256" key="4">
    <source>
        <dbReference type="ARBA" id="ARBA00023125"/>
    </source>
</evidence>
<keyword evidence="3" id="KW-0805">Transcription regulation</keyword>
<dbReference type="PROSITE" id="PS51755">
    <property type="entry name" value="OMPR_PHOB"/>
    <property type="match status" value="1"/>
</dbReference>
<evidence type="ECO:0000259" key="9">
    <source>
        <dbReference type="PROSITE" id="PS51755"/>
    </source>
</evidence>
<feature type="modified residue" description="4-aspartylphosphate" evidence="6">
    <location>
        <position position="51"/>
    </location>
</feature>